<comment type="caution">
    <text evidence="15">The sequence shown here is derived from an EMBL/GenBank/DDBJ whole genome shotgun (WGS) entry which is preliminary data.</text>
</comment>
<evidence type="ECO:0000256" key="4">
    <source>
        <dbReference type="ARBA" id="ARBA00022692"/>
    </source>
</evidence>
<dbReference type="HAMAP" id="MF_01464_B">
    <property type="entry name" value="SecF_B"/>
    <property type="match status" value="1"/>
</dbReference>
<dbReference type="Pfam" id="PF02355">
    <property type="entry name" value="SecD_SecF_C"/>
    <property type="match status" value="1"/>
</dbReference>
<evidence type="ECO:0000256" key="6">
    <source>
        <dbReference type="ARBA" id="ARBA00022989"/>
    </source>
</evidence>
<dbReference type="GO" id="GO:0006605">
    <property type="term" value="P:protein targeting"/>
    <property type="evidence" value="ECO:0007669"/>
    <property type="project" value="UniProtKB-UniRule"/>
</dbReference>
<protein>
    <recommendedName>
        <fullName evidence="12">Protein-export membrane protein SecF</fullName>
    </recommendedName>
</protein>
<feature type="transmembrane region" description="Helical" evidence="12">
    <location>
        <begin position="338"/>
        <end position="365"/>
    </location>
</feature>
<dbReference type="AlphaFoldDB" id="A0A662D8T8"/>
<evidence type="ECO:0000256" key="3">
    <source>
        <dbReference type="ARBA" id="ARBA00022475"/>
    </source>
</evidence>
<proteinExistence type="inferred from homology"/>
<evidence type="ECO:0000256" key="7">
    <source>
        <dbReference type="ARBA" id="ARBA00023010"/>
    </source>
</evidence>
<name>A0A662D8T8_UNCAE</name>
<feature type="transmembrane region" description="Helical" evidence="12">
    <location>
        <begin position="17"/>
        <end position="35"/>
    </location>
</feature>
<keyword evidence="2 12" id="KW-0813">Transport</keyword>
<keyword evidence="4 12" id="KW-0812">Transmembrane</keyword>
<evidence type="ECO:0000313" key="15">
    <source>
        <dbReference type="EMBL" id="RLE11278.1"/>
    </source>
</evidence>
<dbReference type="Gene3D" id="1.20.1640.10">
    <property type="entry name" value="Multidrug efflux transporter AcrB transmembrane domain"/>
    <property type="match status" value="1"/>
</dbReference>
<feature type="transmembrane region" description="Helical" evidence="12">
    <location>
        <begin position="261"/>
        <end position="282"/>
    </location>
</feature>
<dbReference type="SUPFAM" id="SSF82866">
    <property type="entry name" value="Multidrug efflux transporter AcrB transmembrane domain"/>
    <property type="match status" value="1"/>
</dbReference>
<evidence type="ECO:0000256" key="10">
    <source>
        <dbReference type="ARBA" id="ARBA00060856"/>
    </source>
</evidence>
<dbReference type="InterPro" id="IPR010994">
    <property type="entry name" value="RuvA_2-like"/>
</dbReference>
<sequence length="371" mass="40961">MQLLGETNIDFIKWRKVAFIISGVVIAVGVVSLVLRGGPRLGLDFTGGIEVHMKFEQPVSTGDIRSALGKIGLGESVIQQYGNKKDNTFLVRVRLKKISESIASSIIAYREKKGKFEKIEELKNIPGIEGVGYDNLVKAFTLNPSETGKVNLNKADHETIVSIIQNINSKQMAGKIEKALKDKFGEKKPFKVVSINLIGPKVSKELQRDALMAVVFALIGMLVYIAWRFEFNFAVGAVIALIHDILVTVGALSLGNFEFNLPVIAALLTIVGYSLNDTIVIYDRIRENMKTLRKRRVLLKKVLNLGINQSLSRTIITSLTTFIVVLVLFIWGGQPLHGFAFALLIGVISGTYSSDFVATPVVYAWGRKKVR</sequence>
<evidence type="ECO:0000256" key="9">
    <source>
        <dbReference type="ARBA" id="ARBA00059018"/>
    </source>
</evidence>
<reference evidence="14" key="2">
    <citation type="journal article" date="2020" name="mSystems">
        <title>Genome- and Community-Level Interaction Insights into Carbon Utilization and Element Cycling Functions of Hydrothermarchaeota in Hydrothermal Sediment.</title>
        <authorList>
            <person name="Zhou Z."/>
            <person name="Liu Y."/>
            <person name="Xu W."/>
            <person name="Pan J."/>
            <person name="Luo Z.H."/>
            <person name="Li M."/>
        </authorList>
    </citation>
    <scope>NUCLEOTIDE SEQUENCE [LARGE SCALE GENOMIC DNA]</scope>
    <source>
        <strain evidence="14">HyVt-219</strain>
    </source>
</reference>
<evidence type="ECO:0000256" key="11">
    <source>
        <dbReference type="ARBA" id="ARBA00061053"/>
    </source>
</evidence>
<dbReference type="InterPro" id="IPR022813">
    <property type="entry name" value="SecD/SecF_arch_bac"/>
</dbReference>
<dbReference type="InterPro" id="IPR005665">
    <property type="entry name" value="SecF_bac"/>
</dbReference>
<accession>A0A662D8T8</accession>
<keyword evidence="5 12" id="KW-0653">Protein transport</keyword>
<dbReference type="Pfam" id="PF07549">
    <property type="entry name" value="Sec_GG"/>
    <property type="match status" value="1"/>
</dbReference>
<keyword evidence="8 12" id="KW-0472">Membrane</keyword>
<dbReference type="InterPro" id="IPR055344">
    <property type="entry name" value="SecD_SecF_C_bact"/>
</dbReference>
<keyword evidence="3 12" id="KW-1003">Cell membrane</keyword>
<evidence type="ECO:0000256" key="2">
    <source>
        <dbReference type="ARBA" id="ARBA00022448"/>
    </source>
</evidence>
<comment type="similarity">
    <text evidence="10">In the C-terminal section; belongs to the SecD/SecF family. SecF subfamily.</text>
</comment>
<keyword evidence="6 12" id="KW-1133">Transmembrane helix</keyword>
<evidence type="ECO:0000313" key="16">
    <source>
        <dbReference type="Proteomes" id="UP000267654"/>
    </source>
</evidence>
<dbReference type="FunFam" id="1.20.1640.10:FF:000024">
    <property type="entry name" value="Multifunctional fusion protein"/>
    <property type="match status" value="1"/>
</dbReference>
<feature type="transmembrane region" description="Helical" evidence="12">
    <location>
        <begin position="234"/>
        <end position="255"/>
    </location>
</feature>
<dbReference type="Gene3D" id="1.10.150.280">
    <property type="entry name" value="AF1531-like domain"/>
    <property type="match status" value="1"/>
</dbReference>
<dbReference type="PANTHER" id="PTHR30081">
    <property type="entry name" value="PROTEIN-EXPORT MEMBRANE PROTEIN SEC"/>
    <property type="match status" value="1"/>
</dbReference>
<evidence type="ECO:0000256" key="5">
    <source>
        <dbReference type="ARBA" id="ARBA00022927"/>
    </source>
</evidence>
<evidence type="ECO:0000256" key="12">
    <source>
        <dbReference type="HAMAP-Rule" id="MF_01464"/>
    </source>
</evidence>
<comment type="subcellular location">
    <subcellularLocation>
        <location evidence="1 12">Cell membrane</location>
        <topology evidence="1 12">Multi-pass membrane protein</topology>
    </subcellularLocation>
</comment>
<dbReference type="Proteomes" id="UP000885660">
    <property type="component" value="Unassembled WGS sequence"/>
</dbReference>
<evidence type="ECO:0000313" key="14">
    <source>
        <dbReference type="EMBL" id="HDN85133.1"/>
    </source>
</evidence>
<reference evidence="15 16" key="1">
    <citation type="submission" date="2018-06" db="EMBL/GenBank/DDBJ databases">
        <title>Extensive metabolic versatility and redundancy in microbially diverse, dynamic hydrothermal sediments.</title>
        <authorList>
            <person name="Dombrowski N."/>
            <person name="Teske A."/>
            <person name="Baker B.J."/>
        </authorList>
    </citation>
    <scope>NUCLEOTIDE SEQUENCE [LARGE SCALE GENOMIC DNA]</scope>
    <source>
        <strain evidence="15">B19_G9</strain>
    </source>
</reference>
<dbReference type="GO" id="GO:0005886">
    <property type="term" value="C:plasma membrane"/>
    <property type="evidence" value="ECO:0007669"/>
    <property type="project" value="UniProtKB-SubCell"/>
</dbReference>
<dbReference type="EMBL" id="QMQB01000260">
    <property type="protein sequence ID" value="RLE11278.1"/>
    <property type="molecule type" value="Genomic_DNA"/>
</dbReference>
<dbReference type="InterPro" id="IPR022646">
    <property type="entry name" value="SecD/SecF_CS"/>
</dbReference>
<dbReference type="NCBIfam" id="TIGR00916">
    <property type="entry name" value="2A0604s01"/>
    <property type="match status" value="1"/>
</dbReference>
<dbReference type="GO" id="GO:0015450">
    <property type="term" value="F:protein-transporting ATPase activity"/>
    <property type="evidence" value="ECO:0007669"/>
    <property type="project" value="InterPro"/>
</dbReference>
<evidence type="ECO:0000259" key="13">
    <source>
        <dbReference type="Pfam" id="PF02355"/>
    </source>
</evidence>
<comment type="similarity">
    <text evidence="11">In the N-terminal section; belongs to the SecD/SecF family. SecD subfamily.</text>
</comment>
<dbReference type="InterPro" id="IPR048634">
    <property type="entry name" value="SecD_SecF_C"/>
</dbReference>
<comment type="function">
    <text evidence="9 12">Part of the Sec protein translocase complex. Interacts with the SecYEG preprotein conducting channel. SecDF uses the proton motive force (PMF) to complete protein translocation after the ATP-dependent function of SecA.</text>
</comment>
<evidence type="ECO:0000256" key="1">
    <source>
        <dbReference type="ARBA" id="ARBA00004651"/>
    </source>
</evidence>
<gene>
    <name evidence="12 15" type="primary">secF</name>
    <name evidence="15" type="ORF">DRI96_06480</name>
    <name evidence="14" type="ORF">ENG47_05210</name>
</gene>
<feature type="transmembrane region" description="Helical" evidence="12">
    <location>
        <begin position="210"/>
        <end position="227"/>
    </location>
</feature>
<evidence type="ECO:0000256" key="8">
    <source>
        <dbReference type="ARBA" id="ARBA00023136"/>
    </source>
</evidence>
<dbReference type="NCBIfam" id="TIGR00966">
    <property type="entry name" value="transloc_SecF"/>
    <property type="match status" value="1"/>
</dbReference>
<dbReference type="Pfam" id="PF12836">
    <property type="entry name" value="HHH_3"/>
    <property type="match status" value="1"/>
</dbReference>
<comment type="subunit">
    <text evidence="12">Forms a complex with SecD. Part of the essential Sec protein translocation apparatus which comprises SecA, SecYEG and auxiliary proteins SecDF. Other proteins may also be involved.</text>
</comment>
<dbReference type="EMBL" id="DRBC01000319">
    <property type="protein sequence ID" value="HDN85133.1"/>
    <property type="molecule type" value="Genomic_DNA"/>
</dbReference>
<keyword evidence="7 12" id="KW-0811">Translocation</keyword>
<dbReference type="GO" id="GO:0065002">
    <property type="term" value="P:intracellular protein transmembrane transport"/>
    <property type="evidence" value="ECO:0007669"/>
    <property type="project" value="UniProtKB-UniRule"/>
</dbReference>
<feature type="domain" description="Protein export membrane protein SecD/SecF C-terminal" evidence="13">
    <location>
        <begin position="188"/>
        <end position="367"/>
    </location>
</feature>
<dbReference type="GO" id="GO:0043952">
    <property type="term" value="P:protein transport by the Sec complex"/>
    <property type="evidence" value="ECO:0007669"/>
    <property type="project" value="UniProtKB-UniRule"/>
</dbReference>
<feature type="transmembrane region" description="Helical" evidence="12">
    <location>
        <begin position="302"/>
        <end position="332"/>
    </location>
</feature>
<comment type="similarity">
    <text evidence="12">Belongs to the SecD/SecF family. SecF subfamily.</text>
</comment>
<dbReference type="Proteomes" id="UP000267654">
    <property type="component" value="Unassembled WGS sequence"/>
</dbReference>
<dbReference type="InterPro" id="IPR022645">
    <property type="entry name" value="SecD/SecF_bac"/>
</dbReference>
<organism evidence="15 16">
    <name type="scientific">Aerophobetes bacterium</name>
    <dbReference type="NCBI Taxonomy" id="2030807"/>
    <lineage>
        <taxon>Bacteria</taxon>
        <taxon>Candidatus Aerophobota</taxon>
    </lineage>
</organism>
<dbReference type="SUPFAM" id="SSF47781">
    <property type="entry name" value="RuvA domain 2-like"/>
    <property type="match status" value="1"/>
</dbReference>
<dbReference type="PANTHER" id="PTHR30081:SF8">
    <property type="entry name" value="PROTEIN TRANSLOCASE SUBUNIT SECF"/>
    <property type="match status" value="1"/>
</dbReference>
<dbReference type="PRINTS" id="PR01755">
    <property type="entry name" value="SECFTRNLCASE"/>
</dbReference>